<dbReference type="EMBL" id="JAHWDP010000004">
    <property type="protein sequence ID" value="MBW2938514.1"/>
    <property type="molecule type" value="Genomic_DNA"/>
</dbReference>
<reference evidence="3" key="1">
    <citation type="submission" date="2021-07" db="EMBL/GenBank/DDBJ databases">
        <title>Aureisphaera sp. CAU 1614 isolated from sea sediment.</title>
        <authorList>
            <person name="Kim W."/>
        </authorList>
    </citation>
    <scope>NUCLEOTIDE SEQUENCE</scope>
    <source>
        <strain evidence="3">CAU 1614</strain>
    </source>
</reference>
<dbReference type="AlphaFoldDB" id="A0A9X1FPV6"/>
<evidence type="ECO:0000313" key="4">
    <source>
        <dbReference type="Proteomes" id="UP001138686"/>
    </source>
</evidence>
<dbReference type="PANTHER" id="PTHR41252">
    <property type="entry name" value="BLR2505 PROTEIN"/>
    <property type="match status" value="1"/>
</dbReference>
<evidence type="ECO:0000259" key="2">
    <source>
        <dbReference type="Pfam" id="PF12680"/>
    </source>
</evidence>
<evidence type="ECO:0000256" key="1">
    <source>
        <dbReference type="SAM" id="SignalP"/>
    </source>
</evidence>
<proteinExistence type="predicted"/>
<dbReference type="Pfam" id="PF07366">
    <property type="entry name" value="SnoaL"/>
    <property type="match status" value="1"/>
</dbReference>
<protein>
    <submittedName>
        <fullName evidence="3">Ester cyclase</fullName>
    </submittedName>
</protein>
<keyword evidence="4" id="KW-1185">Reference proteome</keyword>
<feature type="chain" id="PRO_5040878549" evidence="1">
    <location>
        <begin position="19"/>
        <end position="295"/>
    </location>
</feature>
<dbReference type="RefSeq" id="WP_219053043.1">
    <property type="nucleotide sequence ID" value="NZ_JAHWDP010000004.1"/>
</dbReference>
<keyword evidence="1" id="KW-0732">Signal</keyword>
<organism evidence="3 4">
    <name type="scientific">Halomarinibacterium sedimenti</name>
    <dbReference type="NCBI Taxonomy" id="2857106"/>
    <lineage>
        <taxon>Bacteria</taxon>
        <taxon>Pseudomonadati</taxon>
        <taxon>Bacteroidota</taxon>
        <taxon>Flavobacteriia</taxon>
        <taxon>Flavobacteriales</taxon>
        <taxon>Flavobacteriaceae</taxon>
        <taxon>Halomarinibacterium</taxon>
    </lineage>
</organism>
<dbReference type="GO" id="GO:0030638">
    <property type="term" value="P:polyketide metabolic process"/>
    <property type="evidence" value="ECO:0007669"/>
    <property type="project" value="InterPro"/>
</dbReference>
<comment type="caution">
    <text evidence="3">The sequence shown here is derived from an EMBL/GenBank/DDBJ whole genome shotgun (WGS) entry which is preliminary data.</text>
</comment>
<feature type="domain" description="SnoaL-like" evidence="2">
    <location>
        <begin position="172"/>
        <end position="279"/>
    </location>
</feature>
<dbReference type="PROSITE" id="PS51257">
    <property type="entry name" value="PROKAR_LIPOPROTEIN"/>
    <property type="match status" value="1"/>
</dbReference>
<dbReference type="Pfam" id="PF12680">
    <property type="entry name" value="SnoaL_2"/>
    <property type="match status" value="1"/>
</dbReference>
<feature type="signal peptide" evidence="1">
    <location>
        <begin position="1"/>
        <end position="18"/>
    </location>
</feature>
<dbReference type="PANTHER" id="PTHR41252:SF1">
    <property type="entry name" value="BLR2505 PROTEIN"/>
    <property type="match status" value="1"/>
</dbReference>
<dbReference type="InterPro" id="IPR009959">
    <property type="entry name" value="Cyclase_SnoaL-like"/>
</dbReference>
<dbReference type="Proteomes" id="UP001138686">
    <property type="component" value="Unassembled WGS sequence"/>
</dbReference>
<gene>
    <name evidence="3" type="ORF">KXJ69_10370</name>
</gene>
<accession>A0A9X1FPV6</accession>
<name>A0A9X1FPV6_9FLAO</name>
<evidence type="ECO:0000313" key="3">
    <source>
        <dbReference type="EMBL" id="MBW2938514.1"/>
    </source>
</evidence>
<sequence>MKTTIKLFFVAALFIVTACSNPNKQVEDNISKYTSVWDEIINEGKLDLINDSNFDSQITLITSPENVVGIDAFKAYYSNFTTGFSNPEFSIVDIFGQGDKLVKHWKFKGTHSGEFFGIPATGKQIEVEGSTIAVMKDGKIAQEQDFMDNLAFMAQLGIDPLLNTDNISVVSSLYTNFGKGDVPAVLAALDEKVVWNEAEGNALADRNPYIGPDAVLNGVFTRVLEGFPNFTLNDIVLHNMENNQVLATLRYKGTNKSTGKELNSQAAHLWTLKDGKIISFQQYVDTKQLHDVSKK</sequence>
<dbReference type="InterPro" id="IPR037401">
    <property type="entry name" value="SnoaL-like"/>
</dbReference>